<comment type="subcellular location">
    <subcellularLocation>
        <location evidence="2">Cell membrane</location>
    </subcellularLocation>
    <subcellularLocation>
        <location evidence="1">Membrane</location>
        <topology evidence="1">Multi-pass membrane protein</topology>
    </subcellularLocation>
</comment>
<keyword evidence="17" id="KW-1185">Reference proteome</keyword>
<feature type="transmembrane region" description="Helical" evidence="14">
    <location>
        <begin position="425"/>
        <end position="446"/>
    </location>
</feature>
<evidence type="ECO:0000256" key="14">
    <source>
        <dbReference type="SAM" id="Phobius"/>
    </source>
</evidence>
<keyword evidence="9 14" id="KW-0472">Membrane</keyword>
<feature type="compositionally biased region" description="Basic and acidic residues" evidence="13">
    <location>
        <begin position="119"/>
        <end position="128"/>
    </location>
</feature>
<keyword evidence="6" id="KW-0732">Signal</keyword>
<evidence type="ECO:0000256" key="3">
    <source>
        <dbReference type="ARBA" id="ARBA00022448"/>
    </source>
</evidence>
<evidence type="ECO:0000256" key="10">
    <source>
        <dbReference type="ARBA" id="ARBA00023180"/>
    </source>
</evidence>
<dbReference type="GO" id="GO:0005886">
    <property type="term" value="C:plasma membrane"/>
    <property type="evidence" value="ECO:0007669"/>
    <property type="project" value="UniProtKB-SubCell"/>
</dbReference>
<evidence type="ECO:0000256" key="7">
    <source>
        <dbReference type="ARBA" id="ARBA00022989"/>
    </source>
</evidence>
<keyword evidence="8" id="KW-0406">Ion transport</keyword>
<evidence type="ECO:0000256" key="12">
    <source>
        <dbReference type="ARBA" id="ARBA00061606"/>
    </source>
</evidence>
<dbReference type="Proteomes" id="UP000887566">
    <property type="component" value="Unplaced"/>
</dbReference>
<evidence type="ECO:0000256" key="1">
    <source>
        <dbReference type="ARBA" id="ARBA00004141"/>
    </source>
</evidence>
<sequence length="502" mass="56527">MTPASSGDDAGRIDGLGRRERATMRWGQPESTALPRSARIDCADAPRRCGWAVGAPRLLRPNRRSLLAHLSSAVRPKCREQRRSARRGAEQLVGMQHLSDGMLLLMCCVVAAQERDSGEARTIDESGRKSAPIRRRQSGDSAEYVADCKDDAAVVDQLLQDYDKHKLPGGGNVSVIVEIWVQEVSKIIEFTSEFELDIYVTEQWIDPSLAYGFMQPCKQNMSLDGGTLLPQIWSPRACFVNSKDASIHRSPFTNIFLMIYSNGTVWVNYRIKLTGPCNKNLKSFPIDQQSCVLVYESFSHNYEEVKMEWISNGPPITLLNNIQLPDYTLVNFSSSTVKRLYPPGVWNELVATFTFQRLYGFYILQVYVPAYLAVFISWVSFYLGAKNIPSRTTVGVNSLLALTFQFGAIVNNLPKTSDVKAIDVWILSSMGFIFASLLELAVVGYITRYNIANSIKCNCSWLCWKCPEWTANKIDGASAMIFPLCFAVFNVYYWFFFLGRLN</sequence>
<dbReference type="PRINTS" id="PR00253">
    <property type="entry name" value="GABAARECEPTR"/>
</dbReference>
<dbReference type="SUPFAM" id="SSF90112">
    <property type="entry name" value="Neurotransmitter-gated ion-channel transmembrane pore"/>
    <property type="match status" value="1"/>
</dbReference>
<evidence type="ECO:0000256" key="4">
    <source>
        <dbReference type="ARBA" id="ARBA00022475"/>
    </source>
</evidence>
<keyword evidence="10" id="KW-0325">Glycoprotein</keyword>
<keyword evidence="11" id="KW-0407">Ion channel</keyword>
<dbReference type="WBParaSite" id="PSAMB.scaffold7347size7800.g29945.t1">
    <property type="protein sequence ID" value="PSAMB.scaffold7347size7800.g29945.t1"/>
    <property type="gene ID" value="PSAMB.scaffold7347size7800.g29945"/>
</dbReference>
<feature type="region of interest" description="Disordered" evidence="13">
    <location>
        <begin position="119"/>
        <end position="138"/>
    </location>
</feature>
<feature type="compositionally biased region" description="Basic and acidic residues" evidence="13">
    <location>
        <begin position="9"/>
        <end position="23"/>
    </location>
</feature>
<dbReference type="InterPro" id="IPR036719">
    <property type="entry name" value="Neuro-gated_channel_TM_sf"/>
</dbReference>
<dbReference type="InterPro" id="IPR006028">
    <property type="entry name" value="GABAA/Glycine_rcpt"/>
</dbReference>
<dbReference type="InterPro" id="IPR038050">
    <property type="entry name" value="Neuro_actylchol_rec"/>
</dbReference>
<evidence type="ECO:0000259" key="16">
    <source>
        <dbReference type="Pfam" id="PF02932"/>
    </source>
</evidence>
<feature type="transmembrane region" description="Helical" evidence="14">
    <location>
        <begin position="394"/>
        <end position="413"/>
    </location>
</feature>
<dbReference type="PRINTS" id="PR00252">
    <property type="entry name" value="NRIONCHANNEL"/>
</dbReference>
<reference evidence="18" key="1">
    <citation type="submission" date="2022-11" db="UniProtKB">
        <authorList>
            <consortium name="WormBaseParasite"/>
        </authorList>
    </citation>
    <scope>IDENTIFICATION</scope>
</reference>
<dbReference type="PANTHER" id="PTHR18945">
    <property type="entry name" value="NEUROTRANSMITTER GATED ION CHANNEL"/>
    <property type="match status" value="1"/>
</dbReference>
<comment type="similarity">
    <text evidence="12">Belongs to the ligand-gated ion channel (TC 1.A.9) family.</text>
</comment>
<dbReference type="SUPFAM" id="SSF63712">
    <property type="entry name" value="Nicotinic receptor ligand binding domain-like"/>
    <property type="match status" value="1"/>
</dbReference>
<evidence type="ECO:0000256" key="9">
    <source>
        <dbReference type="ARBA" id="ARBA00023136"/>
    </source>
</evidence>
<dbReference type="Pfam" id="PF02931">
    <property type="entry name" value="Neur_chan_LBD"/>
    <property type="match status" value="1"/>
</dbReference>
<feature type="domain" description="Neurotransmitter-gated ion-channel transmembrane" evidence="16">
    <location>
        <begin position="366"/>
        <end position="447"/>
    </location>
</feature>
<evidence type="ECO:0000313" key="18">
    <source>
        <dbReference type="WBParaSite" id="PSAMB.scaffold7347size7800.g29945.t1"/>
    </source>
</evidence>
<dbReference type="InterPro" id="IPR006202">
    <property type="entry name" value="Neur_chan_lig-bd"/>
</dbReference>
<feature type="domain" description="Neurotransmitter-gated ion-channel ligand-binding" evidence="15">
    <location>
        <begin position="153"/>
        <end position="357"/>
    </location>
</feature>
<keyword evidence="4" id="KW-1003">Cell membrane</keyword>
<dbReference type="Pfam" id="PF02932">
    <property type="entry name" value="Neur_chan_memb"/>
    <property type="match status" value="1"/>
</dbReference>
<dbReference type="InterPro" id="IPR036734">
    <property type="entry name" value="Neur_chan_lig-bd_sf"/>
</dbReference>
<evidence type="ECO:0000256" key="11">
    <source>
        <dbReference type="ARBA" id="ARBA00023303"/>
    </source>
</evidence>
<feature type="transmembrane region" description="Helical" evidence="14">
    <location>
        <begin position="477"/>
        <end position="496"/>
    </location>
</feature>
<evidence type="ECO:0000256" key="8">
    <source>
        <dbReference type="ARBA" id="ARBA00023065"/>
    </source>
</evidence>
<feature type="region of interest" description="Disordered" evidence="13">
    <location>
        <begin position="1"/>
        <end position="32"/>
    </location>
</feature>
<organism evidence="17 18">
    <name type="scientific">Plectus sambesii</name>
    <dbReference type="NCBI Taxonomy" id="2011161"/>
    <lineage>
        <taxon>Eukaryota</taxon>
        <taxon>Metazoa</taxon>
        <taxon>Ecdysozoa</taxon>
        <taxon>Nematoda</taxon>
        <taxon>Chromadorea</taxon>
        <taxon>Plectida</taxon>
        <taxon>Plectina</taxon>
        <taxon>Plectoidea</taxon>
        <taxon>Plectidae</taxon>
        <taxon>Plectus</taxon>
    </lineage>
</organism>
<name>A0A914XAY1_9BILA</name>
<dbReference type="CDD" id="cd19049">
    <property type="entry name" value="LGIC_TM_anion"/>
    <property type="match status" value="1"/>
</dbReference>
<dbReference type="FunFam" id="2.70.170.10:FF:000035">
    <property type="entry name" value="Ligand-Gated ion Channel"/>
    <property type="match status" value="1"/>
</dbReference>
<accession>A0A914XAY1</accession>
<keyword evidence="3" id="KW-0813">Transport</keyword>
<dbReference type="AlphaFoldDB" id="A0A914XAY1"/>
<evidence type="ECO:0000256" key="13">
    <source>
        <dbReference type="SAM" id="MobiDB-lite"/>
    </source>
</evidence>
<dbReference type="InterPro" id="IPR006201">
    <property type="entry name" value="Neur_channel"/>
</dbReference>
<dbReference type="GO" id="GO:0004888">
    <property type="term" value="F:transmembrane signaling receptor activity"/>
    <property type="evidence" value="ECO:0007669"/>
    <property type="project" value="InterPro"/>
</dbReference>
<keyword evidence="5 14" id="KW-0812">Transmembrane</keyword>
<evidence type="ECO:0000256" key="2">
    <source>
        <dbReference type="ARBA" id="ARBA00004236"/>
    </source>
</evidence>
<evidence type="ECO:0000256" key="5">
    <source>
        <dbReference type="ARBA" id="ARBA00022692"/>
    </source>
</evidence>
<proteinExistence type="inferred from homology"/>
<evidence type="ECO:0000313" key="17">
    <source>
        <dbReference type="Proteomes" id="UP000887566"/>
    </source>
</evidence>
<dbReference type="Gene3D" id="2.70.170.10">
    <property type="entry name" value="Neurotransmitter-gated ion-channel ligand-binding domain"/>
    <property type="match status" value="1"/>
</dbReference>
<evidence type="ECO:0000256" key="6">
    <source>
        <dbReference type="ARBA" id="ARBA00022729"/>
    </source>
</evidence>
<protein>
    <submittedName>
        <fullName evidence="18">Uncharacterized protein</fullName>
    </submittedName>
</protein>
<evidence type="ECO:0000259" key="15">
    <source>
        <dbReference type="Pfam" id="PF02931"/>
    </source>
</evidence>
<dbReference type="InterPro" id="IPR006029">
    <property type="entry name" value="Neurotrans-gated_channel_TM"/>
</dbReference>
<feature type="transmembrane region" description="Helical" evidence="14">
    <location>
        <begin position="359"/>
        <end position="382"/>
    </location>
</feature>
<keyword evidence="7 14" id="KW-1133">Transmembrane helix</keyword>
<dbReference type="Gene3D" id="1.20.58.390">
    <property type="entry name" value="Neurotransmitter-gated ion-channel transmembrane domain"/>
    <property type="match status" value="1"/>
</dbReference>
<dbReference type="GO" id="GO:0005230">
    <property type="term" value="F:extracellular ligand-gated monoatomic ion channel activity"/>
    <property type="evidence" value="ECO:0007669"/>
    <property type="project" value="InterPro"/>
</dbReference>
<dbReference type="CDD" id="cd18990">
    <property type="entry name" value="LGIC_ECD_GABAAR"/>
    <property type="match status" value="1"/>
</dbReference>